<dbReference type="CDD" id="cd06587">
    <property type="entry name" value="VOC"/>
    <property type="match status" value="1"/>
</dbReference>
<dbReference type="InterPro" id="IPR058998">
    <property type="entry name" value="YycE-like_N"/>
</dbReference>
<protein>
    <submittedName>
        <fullName evidence="2">VOC family protein</fullName>
    </submittedName>
</protein>
<reference evidence="2 3" key="1">
    <citation type="submission" date="2022-11" db="EMBL/GenBank/DDBJ databases">
        <title>Draft genome sequence of Saccharopolyspora sp. WRP15-2 isolated from rhizosphere soils of wild rice in Thailand.</title>
        <authorList>
            <person name="Duangmal K."/>
            <person name="Kammanee S."/>
            <person name="Muangham S."/>
        </authorList>
    </citation>
    <scope>NUCLEOTIDE SEQUENCE [LARGE SCALE GENOMIC DNA]</scope>
    <source>
        <strain evidence="2 3">WRP15-2</strain>
    </source>
</reference>
<evidence type="ECO:0000313" key="3">
    <source>
        <dbReference type="Proteomes" id="UP001210380"/>
    </source>
</evidence>
<evidence type="ECO:0000313" key="2">
    <source>
        <dbReference type="EMBL" id="MDA3626105.1"/>
    </source>
</evidence>
<dbReference type="Proteomes" id="UP001210380">
    <property type="component" value="Unassembled WGS sequence"/>
</dbReference>
<accession>A0ABT4UWN8</accession>
<dbReference type="Pfam" id="PF22659">
    <property type="entry name" value="YycE-like_C"/>
    <property type="match status" value="1"/>
</dbReference>
<dbReference type="InterPro" id="IPR029068">
    <property type="entry name" value="Glyas_Bleomycin-R_OHBP_Dase"/>
</dbReference>
<dbReference type="Pfam" id="PF22658">
    <property type="entry name" value="YycE-like_N"/>
    <property type="match status" value="1"/>
</dbReference>
<comment type="caution">
    <text evidence="2">The sequence shown here is derived from an EMBL/GenBank/DDBJ whole genome shotgun (WGS) entry which is preliminary data.</text>
</comment>
<name>A0ABT4UWN8_9PSEU</name>
<proteinExistence type="predicted"/>
<dbReference type="InterPro" id="IPR037523">
    <property type="entry name" value="VOC_core"/>
</dbReference>
<dbReference type="SUPFAM" id="SSF54593">
    <property type="entry name" value="Glyoxalase/Bleomycin resistance protein/Dihydroxybiphenyl dioxygenase"/>
    <property type="match status" value="1"/>
</dbReference>
<keyword evidence="3" id="KW-1185">Reference proteome</keyword>
<organism evidence="2 3">
    <name type="scientific">Saccharopolyspora oryzae</name>
    <dbReference type="NCBI Taxonomy" id="2997343"/>
    <lineage>
        <taxon>Bacteria</taxon>
        <taxon>Bacillati</taxon>
        <taxon>Actinomycetota</taxon>
        <taxon>Actinomycetes</taxon>
        <taxon>Pseudonocardiales</taxon>
        <taxon>Pseudonocardiaceae</taxon>
        <taxon>Saccharopolyspora</taxon>
    </lineage>
</organism>
<dbReference type="EMBL" id="JAQGLA010000013">
    <property type="protein sequence ID" value="MDA3626105.1"/>
    <property type="molecule type" value="Genomic_DNA"/>
</dbReference>
<feature type="domain" description="VOC" evidence="1">
    <location>
        <begin position="4"/>
        <end position="127"/>
    </location>
</feature>
<dbReference type="Gene3D" id="3.10.180.10">
    <property type="entry name" value="2,3-Dihydroxybiphenyl 1,2-Dioxygenase, domain 1"/>
    <property type="match status" value="1"/>
</dbReference>
<dbReference type="RefSeq" id="WP_270948689.1">
    <property type="nucleotide sequence ID" value="NZ_JAQGLA010000013.1"/>
</dbReference>
<dbReference type="PROSITE" id="PS51819">
    <property type="entry name" value="VOC"/>
    <property type="match status" value="1"/>
</dbReference>
<sequence length="140" mass="15348">MIDPTVHIRLARPCSDLAAAERFYVAGLGLNVLYRVNASPGEHDLIMLGWPEASWHLELVGGANQQVAPKPTTEDLLVLYLDSPIDDSLIARLENAGGKRVAQNDYWDRWGVTVADPDGYRVVLSIRSWSNAIPAATPTI</sequence>
<gene>
    <name evidence="2" type="ORF">OU415_11720</name>
</gene>
<dbReference type="InterPro" id="IPR058997">
    <property type="entry name" value="YycE-like_C"/>
</dbReference>
<evidence type="ECO:0000259" key="1">
    <source>
        <dbReference type="PROSITE" id="PS51819"/>
    </source>
</evidence>